<evidence type="ECO:0000256" key="3">
    <source>
        <dbReference type="ARBA" id="ARBA00006206"/>
    </source>
</evidence>
<feature type="active site" description="Proton acceptor" evidence="9">
    <location>
        <position position="313"/>
    </location>
</feature>
<dbReference type="PANTHER" id="PTHR10091">
    <property type="entry name" value="ALDOSE-1-EPIMERASE"/>
    <property type="match status" value="1"/>
</dbReference>
<dbReference type="Pfam" id="PF01263">
    <property type="entry name" value="Aldose_epim"/>
    <property type="match status" value="1"/>
</dbReference>
<reference evidence="12 13" key="1">
    <citation type="submission" date="2021-10" db="EMBL/GenBank/DDBJ databases">
        <title>Anaerobic single-cell dispensing facilitates the cultivation of human gut bacteria.</title>
        <authorList>
            <person name="Afrizal A."/>
        </authorList>
    </citation>
    <scope>NUCLEOTIDE SEQUENCE [LARGE SCALE GENOMIC DNA]</scope>
    <source>
        <strain evidence="12 13">CLA-AA-H232</strain>
    </source>
</reference>
<evidence type="ECO:0000256" key="10">
    <source>
        <dbReference type="PIRSR" id="PIRSR005096-2"/>
    </source>
</evidence>
<protein>
    <recommendedName>
        <fullName evidence="5 8">Aldose 1-epimerase</fullName>
        <ecNumber evidence="4 8">5.1.3.3</ecNumber>
    </recommendedName>
</protein>
<feature type="active site" description="Proton donor" evidence="9">
    <location>
        <position position="179"/>
    </location>
</feature>
<dbReference type="InterPro" id="IPR014718">
    <property type="entry name" value="GH-type_carb-bd"/>
</dbReference>
<dbReference type="PANTHER" id="PTHR10091:SF0">
    <property type="entry name" value="GALACTOSE MUTAROTASE"/>
    <property type="match status" value="1"/>
</dbReference>
<gene>
    <name evidence="12" type="ORF">LKE05_11500</name>
</gene>
<evidence type="ECO:0000256" key="7">
    <source>
        <dbReference type="ARBA" id="ARBA00023277"/>
    </source>
</evidence>
<comment type="pathway">
    <text evidence="2 8">Carbohydrate metabolism; hexose metabolism.</text>
</comment>
<dbReference type="InterPro" id="IPR047215">
    <property type="entry name" value="Galactose_mutarotase-like"/>
</dbReference>
<dbReference type="GO" id="GO:0006006">
    <property type="term" value="P:glucose metabolic process"/>
    <property type="evidence" value="ECO:0007669"/>
    <property type="project" value="TreeGrafter"/>
</dbReference>
<dbReference type="NCBIfam" id="NF008277">
    <property type="entry name" value="PRK11055.1"/>
    <property type="match status" value="1"/>
</dbReference>
<name>A0AAE3E1B7_9FIRM</name>
<dbReference type="Proteomes" id="UP001198242">
    <property type="component" value="Unassembled WGS sequence"/>
</dbReference>
<evidence type="ECO:0000313" key="13">
    <source>
        <dbReference type="Proteomes" id="UP001198242"/>
    </source>
</evidence>
<dbReference type="SUPFAM" id="SSF74650">
    <property type="entry name" value="Galactose mutarotase-like"/>
    <property type="match status" value="1"/>
</dbReference>
<evidence type="ECO:0000313" key="12">
    <source>
        <dbReference type="EMBL" id="MCC2211410.1"/>
    </source>
</evidence>
<evidence type="ECO:0000256" key="5">
    <source>
        <dbReference type="ARBA" id="ARBA00014165"/>
    </source>
</evidence>
<feature type="binding site" evidence="11">
    <location>
        <begin position="80"/>
        <end position="81"/>
    </location>
    <ligand>
        <name>beta-D-galactose</name>
        <dbReference type="ChEBI" id="CHEBI:27667"/>
    </ligand>
</feature>
<evidence type="ECO:0000256" key="8">
    <source>
        <dbReference type="PIRNR" id="PIRNR005096"/>
    </source>
</evidence>
<dbReference type="AlphaFoldDB" id="A0AAE3E1B7"/>
<feature type="binding site" evidence="11">
    <location>
        <begin position="179"/>
        <end position="181"/>
    </location>
    <ligand>
        <name>beta-D-galactose</name>
        <dbReference type="ChEBI" id="CHEBI:27667"/>
    </ligand>
</feature>
<evidence type="ECO:0000256" key="4">
    <source>
        <dbReference type="ARBA" id="ARBA00013185"/>
    </source>
</evidence>
<evidence type="ECO:0000256" key="11">
    <source>
        <dbReference type="PIRSR" id="PIRSR005096-3"/>
    </source>
</evidence>
<dbReference type="PIRSF" id="PIRSF005096">
    <property type="entry name" value="GALM"/>
    <property type="match status" value="1"/>
</dbReference>
<evidence type="ECO:0000256" key="6">
    <source>
        <dbReference type="ARBA" id="ARBA00023235"/>
    </source>
</evidence>
<comment type="caution">
    <text evidence="12">The sequence shown here is derived from an EMBL/GenBank/DDBJ whole genome shotgun (WGS) entry which is preliminary data.</text>
</comment>
<evidence type="ECO:0000256" key="1">
    <source>
        <dbReference type="ARBA" id="ARBA00001614"/>
    </source>
</evidence>
<evidence type="ECO:0000256" key="2">
    <source>
        <dbReference type="ARBA" id="ARBA00005028"/>
    </source>
</evidence>
<keyword evidence="13" id="KW-1185">Reference proteome</keyword>
<dbReference type="InterPro" id="IPR018052">
    <property type="entry name" value="Ald1_epimerase_CS"/>
</dbReference>
<dbReference type="GO" id="GO:0004034">
    <property type="term" value="F:aldose 1-epimerase activity"/>
    <property type="evidence" value="ECO:0007669"/>
    <property type="project" value="UniProtKB-EC"/>
</dbReference>
<evidence type="ECO:0000256" key="9">
    <source>
        <dbReference type="PIRSR" id="PIRSR005096-1"/>
    </source>
</evidence>
<dbReference type="InterPro" id="IPR015443">
    <property type="entry name" value="Aldose_1-epimerase"/>
</dbReference>
<feature type="binding site" evidence="10">
    <location>
        <position position="251"/>
    </location>
    <ligand>
        <name>beta-D-galactose</name>
        <dbReference type="ChEBI" id="CHEBI:27667"/>
    </ligand>
</feature>
<dbReference type="CDD" id="cd09019">
    <property type="entry name" value="galactose_mutarotase_like"/>
    <property type="match status" value="1"/>
</dbReference>
<organism evidence="12 13">
    <name type="scientific">Hominilimicola fabiformis</name>
    <dbReference type="NCBI Taxonomy" id="2885356"/>
    <lineage>
        <taxon>Bacteria</taxon>
        <taxon>Bacillati</taxon>
        <taxon>Bacillota</taxon>
        <taxon>Clostridia</taxon>
        <taxon>Eubacteriales</taxon>
        <taxon>Oscillospiraceae</taxon>
        <taxon>Hominilimicola</taxon>
    </lineage>
</organism>
<proteinExistence type="inferred from homology"/>
<dbReference type="InterPro" id="IPR011013">
    <property type="entry name" value="Gal_mutarotase_sf_dom"/>
</dbReference>
<dbReference type="RefSeq" id="WP_308456948.1">
    <property type="nucleotide sequence ID" value="NZ_JAJEQM010000017.1"/>
</dbReference>
<dbReference type="GO" id="GO:0030246">
    <property type="term" value="F:carbohydrate binding"/>
    <property type="evidence" value="ECO:0007669"/>
    <property type="project" value="InterPro"/>
</dbReference>
<keyword evidence="7 8" id="KW-0119">Carbohydrate metabolism</keyword>
<dbReference type="GO" id="GO:0033499">
    <property type="term" value="P:galactose catabolic process via UDP-galactose, Leloir pathway"/>
    <property type="evidence" value="ECO:0007669"/>
    <property type="project" value="TreeGrafter"/>
</dbReference>
<comment type="similarity">
    <text evidence="3 8">Belongs to the aldose epimerase family.</text>
</comment>
<dbReference type="PROSITE" id="PS00545">
    <property type="entry name" value="ALDOSE_1_EPIMERASE"/>
    <property type="match status" value="1"/>
</dbReference>
<comment type="catalytic activity">
    <reaction evidence="1 8">
        <text>alpha-D-glucose = beta-D-glucose</text>
        <dbReference type="Rhea" id="RHEA:10264"/>
        <dbReference type="ChEBI" id="CHEBI:15903"/>
        <dbReference type="ChEBI" id="CHEBI:17925"/>
        <dbReference type="EC" id="5.1.3.3"/>
    </reaction>
</comment>
<sequence length="348" mass="38287">MAITKELFGTLTNGQDITAYLLDNGNGVSARILNYGGIVRNLYVEDKNGVKTDVVLGRETMEDYLNNDGFLGALIGRHANRIAGGEFELNGTKYNVGLNEGKNSLHGGINGFDKKVWSAEEVDGEEPSLKLSIVSEDGEEGFPGTLKVTVTYTLTKENALKINYSAVTDKDTVVNLTNHSYFNLAGHASGTINNQILQINSEFYTPNDSECMPTGEVLSVMGTPFDFRAPKPIGQDINADFEQIEMFGGYDHNFAISGRGYRLCAIAKCLENGITMEVYTDKPGVQLYTSNGLPEGIYKEGAKYSTHQAFCLETQYFPNGMKNSHFIAPILKVGDEYNFTTEYKFIVK</sequence>
<dbReference type="EMBL" id="JAJEQM010000017">
    <property type="protein sequence ID" value="MCC2211410.1"/>
    <property type="molecule type" value="Genomic_DNA"/>
</dbReference>
<dbReference type="InterPro" id="IPR008183">
    <property type="entry name" value="Aldose_1/G6P_1-epimerase"/>
</dbReference>
<dbReference type="EC" id="5.1.3.3" evidence="4 8"/>
<accession>A0AAE3E1B7</accession>
<keyword evidence="6 8" id="KW-0413">Isomerase</keyword>
<dbReference type="Gene3D" id="2.70.98.10">
    <property type="match status" value="1"/>
</dbReference>